<dbReference type="SUPFAM" id="SSF52540">
    <property type="entry name" value="P-loop containing nucleoside triphosphate hydrolases"/>
    <property type="match status" value="1"/>
</dbReference>
<comment type="similarity">
    <text evidence="1">Belongs to the ABC transporter superfamily.</text>
</comment>
<keyword evidence="4 6" id="KW-0067">ATP-binding</keyword>
<reference evidence="6" key="1">
    <citation type="submission" date="2020-10" db="EMBL/GenBank/DDBJ databases">
        <authorList>
            <person name="Gilroy R."/>
        </authorList>
    </citation>
    <scope>NUCLEOTIDE SEQUENCE</scope>
    <source>
        <strain evidence="6">CHK195-11698</strain>
    </source>
</reference>
<protein>
    <submittedName>
        <fullName evidence="6">ATP-binding cassette domain-containing protein</fullName>
    </submittedName>
</protein>
<dbReference type="EMBL" id="DVMJ01000059">
    <property type="protein sequence ID" value="HIU13838.1"/>
    <property type="molecule type" value="Genomic_DNA"/>
</dbReference>
<evidence type="ECO:0000256" key="2">
    <source>
        <dbReference type="ARBA" id="ARBA00022448"/>
    </source>
</evidence>
<comment type="caution">
    <text evidence="6">The sequence shown here is derived from an EMBL/GenBank/DDBJ whole genome shotgun (WGS) entry which is preliminary data.</text>
</comment>
<evidence type="ECO:0000256" key="4">
    <source>
        <dbReference type="ARBA" id="ARBA00022840"/>
    </source>
</evidence>
<organism evidence="6 7">
    <name type="scientific">Candidatus Fimiplasma intestinipullorum</name>
    <dbReference type="NCBI Taxonomy" id="2840825"/>
    <lineage>
        <taxon>Bacteria</taxon>
        <taxon>Bacillati</taxon>
        <taxon>Bacillota</taxon>
        <taxon>Clostridia</taxon>
        <taxon>Eubacteriales</taxon>
        <taxon>Candidatus Fimiplasma</taxon>
    </lineage>
</organism>
<dbReference type="InterPro" id="IPR003439">
    <property type="entry name" value="ABC_transporter-like_ATP-bd"/>
</dbReference>
<dbReference type="InterPro" id="IPR027417">
    <property type="entry name" value="P-loop_NTPase"/>
</dbReference>
<dbReference type="GO" id="GO:0005524">
    <property type="term" value="F:ATP binding"/>
    <property type="evidence" value="ECO:0007669"/>
    <property type="project" value="UniProtKB-KW"/>
</dbReference>
<feature type="domain" description="ABC transporter" evidence="5">
    <location>
        <begin position="6"/>
        <end position="238"/>
    </location>
</feature>
<accession>A0A9D1HNL6</accession>
<dbReference type="PROSITE" id="PS50893">
    <property type="entry name" value="ABC_TRANSPORTER_2"/>
    <property type="match status" value="1"/>
</dbReference>
<dbReference type="GO" id="GO:0016887">
    <property type="term" value="F:ATP hydrolysis activity"/>
    <property type="evidence" value="ECO:0007669"/>
    <property type="project" value="InterPro"/>
</dbReference>
<dbReference type="PANTHER" id="PTHR42711">
    <property type="entry name" value="ABC TRANSPORTER ATP-BINDING PROTEIN"/>
    <property type="match status" value="1"/>
</dbReference>
<reference evidence="6" key="2">
    <citation type="journal article" date="2021" name="PeerJ">
        <title>Extensive microbial diversity within the chicken gut microbiome revealed by metagenomics and culture.</title>
        <authorList>
            <person name="Gilroy R."/>
            <person name="Ravi A."/>
            <person name="Getino M."/>
            <person name="Pursley I."/>
            <person name="Horton D.L."/>
            <person name="Alikhan N.F."/>
            <person name="Baker D."/>
            <person name="Gharbi K."/>
            <person name="Hall N."/>
            <person name="Watson M."/>
            <person name="Adriaenssens E.M."/>
            <person name="Foster-Nyarko E."/>
            <person name="Jarju S."/>
            <person name="Secka A."/>
            <person name="Antonio M."/>
            <person name="Oren A."/>
            <person name="Chaudhuri R.R."/>
            <person name="La Ragione R."/>
            <person name="Hildebrand F."/>
            <person name="Pallen M.J."/>
        </authorList>
    </citation>
    <scope>NUCLEOTIDE SEQUENCE</scope>
    <source>
        <strain evidence="6">CHK195-11698</strain>
    </source>
</reference>
<evidence type="ECO:0000256" key="1">
    <source>
        <dbReference type="ARBA" id="ARBA00005417"/>
    </source>
</evidence>
<dbReference type="Pfam" id="PF00005">
    <property type="entry name" value="ABC_tran"/>
    <property type="match status" value="1"/>
</dbReference>
<gene>
    <name evidence="6" type="ORF">IAD15_07205</name>
</gene>
<dbReference type="Proteomes" id="UP000824175">
    <property type="component" value="Unassembled WGS sequence"/>
</dbReference>
<dbReference type="InterPro" id="IPR050763">
    <property type="entry name" value="ABC_transporter_ATP-binding"/>
</dbReference>
<name>A0A9D1HNL6_9FIRM</name>
<dbReference type="SMART" id="SM00382">
    <property type="entry name" value="AAA"/>
    <property type="match status" value="1"/>
</dbReference>
<evidence type="ECO:0000313" key="6">
    <source>
        <dbReference type="EMBL" id="HIU13838.1"/>
    </source>
</evidence>
<keyword evidence="2" id="KW-0813">Transport</keyword>
<keyword evidence="3" id="KW-0547">Nucleotide-binding</keyword>
<evidence type="ECO:0000259" key="5">
    <source>
        <dbReference type="PROSITE" id="PS50893"/>
    </source>
</evidence>
<dbReference type="InterPro" id="IPR003593">
    <property type="entry name" value="AAA+_ATPase"/>
</dbReference>
<proteinExistence type="inferred from homology"/>
<evidence type="ECO:0000256" key="3">
    <source>
        <dbReference type="ARBA" id="ARBA00022741"/>
    </source>
</evidence>
<evidence type="ECO:0000313" key="7">
    <source>
        <dbReference type="Proteomes" id="UP000824175"/>
    </source>
</evidence>
<dbReference type="PANTHER" id="PTHR42711:SF5">
    <property type="entry name" value="ABC TRANSPORTER ATP-BINDING PROTEIN NATA"/>
    <property type="match status" value="1"/>
</dbReference>
<dbReference type="AlphaFoldDB" id="A0A9D1HNL6"/>
<sequence length="300" mass="34228">MVITLAHLNKIYKNKKQTIQALTDLNLEIGTGKITGLIGFNGAGKSTLIKILTGVIRPTSGSVLYENELNRSKKHFLESIGVLFSQKSALFYDVPVKYSVEFYEKVYHLKAEEVQQDIFDLMERLNIRELWDTPVRKLSFGQRMKCELLVTVMHHPQILFLDEPTIGIDARSKEAMLSFLTYLNKTDGTTILYTSHDLNTIERICDEIILLDHGKVIYQGDSTQFMNRKDYKIVEMQLAGPIDTSGFARILESDDEHLKLLVEKQDVIPLLDQWMHDEAIVDFNIATPDLEFILSGNGVM</sequence>
<dbReference type="Gene3D" id="3.40.50.300">
    <property type="entry name" value="P-loop containing nucleotide triphosphate hydrolases"/>
    <property type="match status" value="1"/>
</dbReference>